<reference evidence="8 9" key="1">
    <citation type="journal article" date="2021" name="Environ. Microbiol.">
        <title>Gene family expansions and transcriptome signatures uncover fungal adaptations to wood decay.</title>
        <authorList>
            <person name="Hage H."/>
            <person name="Miyauchi S."/>
            <person name="Viragh M."/>
            <person name="Drula E."/>
            <person name="Min B."/>
            <person name="Chaduli D."/>
            <person name="Navarro D."/>
            <person name="Favel A."/>
            <person name="Norest M."/>
            <person name="Lesage-Meessen L."/>
            <person name="Balint B."/>
            <person name="Merenyi Z."/>
            <person name="de Eugenio L."/>
            <person name="Morin E."/>
            <person name="Martinez A.T."/>
            <person name="Baldrian P."/>
            <person name="Stursova M."/>
            <person name="Martinez M.J."/>
            <person name="Novotny C."/>
            <person name="Magnuson J.K."/>
            <person name="Spatafora J.W."/>
            <person name="Maurice S."/>
            <person name="Pangilinan J."/>
            <person name="Andreopoulos W."/>
            <person name="LaButti K."/>
            <person name="Hundley H."/>
            <person name="Na H."/>
            <person name="Kuo A."/>
            <person name="Barry K."/>
            <person name="Lipzen A."/>
            <person name="Henrissat B."/>
            <person name="Riley R."/>
            <person name="Ahrendt S."/>
            <person name="Nagy L.G."/>
            <person name="Grigoriev I.V."/>
            <person name="Martin F."/>
            <person name="Rosso M.N."/>
        </authorList>
    </citation>
    <scope>NUCLEOTIDE SEQUENCE [LARGE SCALE GENOMIC DNA]</scope>
    <source>
        <strain evidence="8 9">CIRM-BRFM 1785</strain>
    </source>
</reference>
<feature type="transmembrane region" description="Helical" evidence="6">
    <location>
        <begin position="428"/>
        <end position="452"/>
    </location>
</feature>
<feature type="transmembrane region" description="Helical" evidence="6">
    <location>
        <begin position="362"/>
        <end position="381"/>
    </location>
</feature>
<evidence type="ECO:0000256" key="4">
    <source>
        <dbReference type="ARBA" id="ARBA00023136"/>
    </source>
</evidence>
<evidence type="ECO:0000256" key="2">
    <source>
        <dbReference type="ARBA" id="ARBA00022692"/>
    </source>
</evidence>
<feature type="domain" description="Major facilitator superfamily (MFS) profile" evidence="7">
    <location>
        <begin position="86"/>
        <end position="520"/>
    </location>
</feature>
<evidence type="ECO:0000256" key="6">
    <source>
        <dbReference type="SAM" id="Phobius"/>
    </source>
</evidence>
<feature type="compositionally biased region" description="Basic and acidic residues" evidence="5">
    <location>
        <begin position="23"/>
        <end position="37"/>
    </location>
</feature>
<dbReference type="CDD" id="cd17323">
    <property type="entry name" value="MFS_Tpo1_MDR_like"/>
    <property type="match status" value="1"/>
</dbReference>
<evidence type="ECO:0000259" key="7">
    <source>
        <dbReference type="PROSITE" id="PS50850"/>
    </source>
</evidence>
<keyword evidence="9" id="KW-1185">Reference proteome</keyword>
<evidence type="ECO:0000256" key="1">
    <source>
        <dbReference type="ARBA" id="ARBA00004141"/>
    </source>
</evidence>
<dbReference type="PANTHER" id="PTHR23502:SF74">
    <property type="entry name" value="MAJOR FACILITATOR SUPERFAMILY (MFS) PROFILE DOMAIN-CONTAINING PROTEIN"/>
    <property type="match status" value="1"/>
</dbReference>
<dbReference type="EMBL" id="JADCUA010000008">
    <property type="protein sequence ID" value="KAH9838052.1"/>
    <property type="molecule type" value="Genomic_DNA"/>
</dbReference>
<keyword evidence="3 6" id="KW-1133">Transmembrane helix</keyword>
<accession>A0ABQ8KJ71</accession>
<gene>
    <name evidence="8" type="ORF">C8Q71DRAFT_705807</name>
</gene>
<feature type="transmembrane region" description="Helical" evidence="6">
    <location>
        <begin position="245"/>
        <end position="265"/>
    </location>
</feature>
<organism evidence="8 9">
    <name type="scientific">Rhodofomes roseus</name>
    <dbReference type="NCBI Taxonomy" id="34475"/>
    <lineage>
        <taxon>Eukaryota</taxon>
        <taxon>Fungi</taxon>
        <taxon>Dikarya</taxon>
        <taxon>Basidiomycota</taxon>
        <taxon>Agaricomycotina</taxon>
        <taxon>Agaricomycetes</taxon>
        <taxon>Polyporales</taxon>
        <taxon>Rhodofomes</taxon>
    </lineage>
</organism>
<dbReference type="Gene3D" id="1.20.1250.20">
    <property type="entry name" value="MFS general substrate transporter like domains"/>
    <property type="match status" value="1"/>
</dbReference>
<dbReference type="RefSeq" id="XP_047780090.1">
    <property type="nucleotide sequence ID" value="XM_047920462.1"/>
</dbReference>
<feature type="transmembrane region" description="Helical" evidence="6">
    <location>
        <begin position="156"/>
        <end position="174"/>
    </location>
</feature>
<evidence type="ECO:0000256" key="3">
    <source>
        <dbReference type="ARBA" id="ARBA00022989"/>
    </source>
</evidence>
<proteinExistence type="predicted"/>
<feature type="transmembrane region" description="Helical" evidence="6">
    <location>
        <begin position="493"/>
        <end position="516"/>
    </location>
</feature>
<feature type="transmembrane region" description="Helical" evidence="6">
    <location>
        <begin position="315"/>
        <end position="342"/>
    </location>
</feature>
<dbReference type="Pfam" id="PF07690">
    <property type="entry name" value="MFS_1"/>
    <property type="match status" value="1"/>
</dbReference>
<dbReference type="PANTHER" id="PTHR23502">
    <property type="entry name" value="MAJOR FACILITATOR SUPERFAMILY"/>
    <property type="match status" value="1"/>
</dbReference>
<keyword evidence="4 6" id="KW-0472">Membrane</keyword>
<name>A0ABQ8KJ71_9APHY</name>
<evidence type="ECO:0000313" key="9">
    <source>
        <dbReference type="Proteomes" id="UP000814176"/>
    </source>
</evidence>
<protein>
    <submittedName>
        <fullName evidence="8">MFS general substrate transporter</fullName>
    </submittedName>
</protein>
<dbReference type="Proteomes" id="UP000814176">
    <property type="component" value="Unassembled WGS sequence"/>
</dbReference>
<dbReference type="SUPFAM" id="SSF103473">
    <property type="entry name" value="MFS general substrate transporter"/>
    <property type="match status" value="1"/>
</dbReference>
<feature type="transmembrane region" description="Helical" evidence="6">
    <location>
        <begin position="402"/>
        <end position="422"/>
    </location>
</feature>
<comment type="caution">
    <text evidence="8">The sequence shown here is derived from an EMBL/GenBank/DDBJ whole genome shotgun (WGS) entry which is preliminary data.</text>
</comment>
<sequence length="577" mass="63285">MSGVLTPASSTSTFCEPSAFHPTRVEEEARREERRAEQYGGDVPEDPVPKTAPYVPSVVDEKIDPNQVDWDGPDDPENPQNWSTGRRWFITFLGLVMTINVTFASSAPSSAGPTIAATFDKSAEYGYLVTTVFLCGYVIGPLFWGPGSELLGRRPLFLLTLGAYTILHLGQALATNIETLLATRFLGGFFAVAPLTNCGGLMFDIWDPIRRGIATALFVAGVFIGPVLGPIIGGFLTTSYLGWRWVFWIMMIFAGACTFVAAIWVPETYAPVLLQQKAQRLRKADPVKNADLYAEHERADWSVKGIMHRTLYRPLLMLAIEPILLLVTIYLSLVYGVLYALFEALPVIFVHTRNFTVGECGLIFIGVGIGTTIGAASFIPLTAHYPRLMKEWRGFPPPEQRLFGAMIGGTSLVLGCFWLGWTGNYPSVPWYVPALGTIPIGASVSMVFISFLTYLVDTYLGYTASAFAASTMMRSAVGAAFPLFTTQMFENLGINWACTLIGLLGLLLAPSPFLFYKYGALIRSKSKFSPSPVSIIFTLRFISRWTDCFGAMSQDLLIAEELAAEARASAGKEKQEV</sequence>
<dbReference type="GeneID" id="72001194"/>
<evidence type="ECO:0000256" key="5">
    <source>
        <dbReference type="SAM" id="MobiDB-lite"/>
    </source>
</evidence>
<feature type="transmembrane region" description="Helical" evidence="6">
    <location>
        <begin position="186"/>
        <end position="206"/>
    </location>
</feature>
<feature type="transmembrane region" description="Helical" evidence="6">
    <location>
        <begin position="213"/>
        <end position="233"/>
    </location>
</feature>
<keyword evidence="2 6" id="KW-0812">Transmembrane</keyword>
<feature type="transmembrane region" description="Helical" evidence="6">
    <location>
        <begin position="88"/>
        <end position="105"/>
    </location>
</feature>
<evidence type="ECO:0000313" key="8">
    <source>
        <dbReference type="EMBL" id="KAH9838052.1"/>
    </source>
</evidence>
<dbReference type="InterPro" id="IPR036259">
    <property type="entry name" value="MFS_trans_sf"/>
</dbReference>
<feature type="transmembrane region" description="Helical" evidence="6">
    <location>
        <begin position="125"/>
        <end position="144"/>
    </location>
</feature>
<comment type="subcellular location">
    <subcellularLocation>
        <location evidence="1">Membrane</location>
        <topology evidence="1">Multi-pass membrane protein</topology>
    </subcellularLocation>
</comment>
<dbReference type="InterPro" id="IPR011701">
    <property type="entry name" value="MFS"/>
</dbReference>
<dbReference type="PROSITE" id="PS50850">
    <property type="entry name" value="MFS"/>
    <property type="match status" value="1"/>
</dbReference>
<dbReference type="InterPro" id="IPR020846">
    <property type="entry name" value="MFS_dom"/>
</dbReference>
<feature type="region of interest" description="Disordered" evidence="5">
    <location>
        <begin position="1"/>
        <end position="56"/>
    </location>
</feature>